<protein>
    <submittedName>
        <fullName evidence="1">Uncharacterized protein</fullName>
    </submittedName>
</protein>
<comment type="caution">
    <text evidence="1">The sequence shown here is derived from an EMBL/GenBank/DDBJ whole genome shotgun (WGS) entry which is preliminary data.</text>
</comment>
<name>A0A920C654_9BACI</name>
<dbReference type="Proteomes" id="UP000676917">
    <property type="component" value="Unassembled WGS sequence"/>
</dbReference>
<accession>A0A920C654</accession>
<proteinExistence type="predicted"/>
<gene>
    <name evidence="1" type="ORF">J43TS3_20410</name>
</gene>
<dbReference type="EMBL" id="BORP01000003">
    <property type="protein sequence ID" value="GIO27430.1"/>
    <property type="molecule type" value="Genomic_DNA"/>
</dbReference>
<organism evidence="1 2">
    <name type="scientific">Ornithinibacillus bavariensis</name>
    <dbReference type="NCBI Taxonomy" id="545502"/>
    <lineage>
        <taxon>Bacteria</taxon>
        <taxon>Bacillati</taxon>
        <taxon>Bacillota</taxon>
        <taxon>Bacilli</taxon>
        <taxon>Bacillales</taxon>
        <taxon>Bacillaceae</taxon>
        <taxon>Ornithinibacillus</taxon>
    </lineage>
</organism>
<evidence type="ECO:0000313" key="1">
    <source>
        <dbReference type="EMBL" id="GIO27430.1"/>
    </source>
</evidence>
<evidence type="ECO:0000313" key="2">
    <source>
        <dbReference type="Proteomes" id="UP000676917"/>
    </source>
</evidence>
<reference evidence="1" key="1">
    <citation type="submission" date="2021-03" db="EMBL/GenBank/DDBJ databases">
        <title>Antimicrobial resistance genes in bacteria isolated from Japanese honey, and their potential for conferring macrolide and lincosamide resistance in the American foulbrood pathogen Paenibacillus larvae.</title>
        <authorList>
            <person name="Okamoto M."/>
            <person name="Kumagai M."/>
            <person name="Kanamori H."/>
            <person name="Takamatsu D."/>
        </authorList>
    </citation>
    <scope>NUCLEOTIDE SEQUENCE</scope>
    <source>
        <strain evidence="1">J43TS3</strain>
    </source>
</reference>
<keyword evidence="2" id="KW-1185">Reference proteome</keyword>
<sequence>MIILIQKSLLQGKTTILMVKNKGRKEHKCGRFDVVDQGGGFSQTSLAGRRVYE</sequence>
<dbReference type="AlphaFoldDB" id="A0A920C654"/>